<dbReference type="SMART" id="SM00173">
    <property type="entry name" value="RAS"/>
    <property type="match status" value="1"/>
</dbReference>
<sequence>EIENSLPSESLVTSLEQSLCKTRTFKIIILGDSGVGKTCLATRLCQGQFPERTDATIGVDFRYKNLLIKDELVKLQIWDTAGQERYRKSMVHHFYRNVNAVVFVYDVTDLSSFENLPVWIHECESYHLKEDVLRIIIGNKCDIEPHKVLTSIAQRFADRYYMPLFETSAKDKSQSNYVDSIFITLAHKLMNSKRWLPSQ</sequence>
<organism evidence="4 5">
    <name type="scientific">Helobdella robusta</name>
    <name type="common">Californian leech</name>
    <dbReference type="NCBI Taxonomy" id="6412"/>
    <lineage>
        <taxon>Eukaryota</taxon>
        <taxon>Metazoa</taxon>
        <taxon>Spiralia</taxon>
        <taxon>Lophotrochozoa</taxon>
        <taxon>Annelida</taxon>
        <taxon>Clitellata</taxon>
        <taxon>Hirudinea</taxon>
        <taxon>Rhynchobdellida</taxon>
        <taxon>Glossiphoniidae</taxon>
        <taxon>Helobdella</taxon>
    </lineage>
</organism>
<reference evidence="4" key="3">
    <citation type="submission" date="2015-06" db="UniProtKB">
        <authorList>
            <consortium name="EnsemblMetazoa"/>
        </authorList>
    </citation>
    <scope>IDENTIFICATION</scope>
</reference>
<accession>T1EJA8</accession>
<comment type="similarity">
    <text evidence="1">Belongs to the small GTPase superfamily. Rab family.</text>
</comment>
<dbReference type="CTD" id="20196658"/>
<dbReference type="PRINTS" id="PR00449">
    <property type="entry name" value="RASTRNSFRMNG"/>
</dbReference>
<dbReference type="EMBL" id="KB095959">
    <property type="protein sequence ID" value="ESO09522.1"/>
    <property type="molecule type" value="Genomic_DNA"/>
</dbReference>
<evidence type="ECO:0000313" key="5">
    <source>
        <dbReference type="Proteomes" id="UP000015101"/>
    </source>
</evidence>
<evidence type="ECO:0000256" key="1">
    <source>
        <dbReference type="ARBA" id="ARBA00006270"/>
    </source>
</evidence>
<evidence type="ECO:0000256" key="2">
    <source>
        <dbReference type="ARBA" id="ARBA00022741"/>
    </source>
</evidence>
<dbReference type="InterPro" id="IPR001806">
    <property type="entry name" value="Small_GTPase"/>
</dbReference>
<name>T1EJA8_HELRO</name>
<dbReference type="InParanoid" id="T1EJA8"/>
<dbReference type="HOGENOM" id="CLU_041217_10_3_1"/>
<dbReference type="SUPFAM" id="SSF52540">
    <property type="entry name" value="P-loop containing nucleoside triphosphate hydrolases"/>
    <property type="match status" value="1"/>
</dbReference>
<dbReference type="EnsemblMetazoa" id="HelroT143589">
    <property type="protein sequence ID" value="HelroP143589"/>
    <property type="gene ID" value="HelroG143589"/>
</dbReference>
<dbReference type="InterPro" id="IPR005225">
    <property type="entry name" value="Small_GTP-bd"/>
</dbReference>
<dbReference type="EMBL" id="AMQM01002981">
    <property type="status" value="NOT_ANNOTATED_CDS"/>
    <property type="molecule type" value="Genomic_DNA"/>
</dbReference>
<dbReference type="SMART" id="SM00174">
    <property type="entry name" value="RHO"/>
    <property type="match status" value="1"/>
</dbReference>
<dbReference type="PROSITE" id="PS51421">
    <property type="entry name" value="RAS"/>
    <property type="match status" value="1"/>
</dbReference>
<dbReference type="GO" id="GO:0005525">
    <property type="term" value="F:GTP binding"/>
    <property type="evidence" value="ECO:0000318"/>
    <property type="project" value="GO_Central"/>
</dbReference>
<evidence type="ECO:0000313" key="4">
    <source>
        <dbReference type="EnsemblMetazoa" id="HelroP143589"/>
    </source>
</evidence>
<keyword evidence="2" id="KW-0547">Nucleotide-binding</keyword>
<evidence type="ECO:0008006" key="6">
    <source>
        <dbReference type="Google" id="ProtNLM"/>
    </source>
</evidence>
<dbReference type="GO" id="GO:0005768">
    <property type="term" value="C:endosome"/>
    <property type="evidence" value="ECO:0000318"/>
    <property type="project" value="GO_Central"/>
</dbReference>
<dbReference type="OMA" id="WNQREQE"/>
<gene>
    <name evidence="4" type="primary">20196658</name>
    <name evidence="3" type="ORF">HELRODRAFT_143589</name>
</gene>
<proteinExistence type="inferred from homology"/>
<dbReference type="STRING" id="6412.T1EJA8"/>
<dbReference type="PANTHER" id="PTHR47978">
    <property type="match status" value="1"/>
</dbReference>
<dbReference type="GO" id="GO:0003924">
    <property type="term" value="F:GTPase activity"/>
    <property type="evidence" value="ECO:0000318"/>
    <property type="project" value="GO_Central"/>
</dbReference>
<dbReference type="PROSITE" id="PS51419">
    <property type="entry name" value="RAB"/>
    <property type="match status" value="1"/>
</dbReference>
<dbReference type="PROSITE" id="PS51417">
    <property type="entry name" value="ARF"/>
    <property type="match status" value="1"/>
</dbReference>
<evidence type="ECO:0000313" key="3">
    <source>
        <dbReference type="EMBL" id="ESO09522.1"/>
    </source>
</evidence>
<dbReference type="OrthoDB" id="10006973at2759"/>
<reference evidence="3 5" key="2">
    <citation type="journal article" date="2013" name="Nature">
        <title>Insights into bilaterian evolution from three spiralian genomes.</title>
        <authorList>
            <person name="Simakov O."/>
            <person name="Marletaz F."/>
            <person name="Cho S.J."/>
            <person name="Edsinger-Gonzales E."/>
            <person name="Havlak P."/>
            <person name="Hellsten U."/>
            <person name="Kuo D.H."/>
            <person name="Larsson T."/>
            <person name="Lv J."/>
            <person name="Arendt D."/>
            <person name="Savage R."/>
            <person name="Osoegawa K."/>
            <person name="de Jong P."/>
            <person name="Grimwood J."/>
            <person name="Chapman J.A."/>
            <person name="Shapiro H."/>
            <person name="Aerts A."/>
            <person name="Otillar R.P."/>
            <person name="Terry A.Y."/>
            <person name="Boore J.L."/>
            <person name="Grigoriev I.V."/>
            <person name="Lindberg D.R."/>
            <person name="Seaver E.C."/>
            <person name="Weisblat D.A."/>
            <person name="Putnam N.H."/>
            <person name="Rokhsar D.S."/>
        </authorList>
    </citation>
    <scope>NUCLEOTIDE SEQUENCE</scope>
</reference>
<dbReference type="KEGG" id="hro:HELRODRAFT_143589"/>
<protein>
    <recommendedName>
        <fullName evidence="6">SOCS box domain-containing protein</fullName>
    </recommendedName>
</protein>
<keyword evidence="5" id="KW-1185">Reference proteome</keyword>
<dbReference type="InterPro" id="IPR027417">
    <property type="entry name" value="P-loop_NTPase"/>
</dbReference>
<dbReference type="NCBIfam" id="TIGR00231">
    <property type="entry name" value="small_GTP"/>
    <property type="match status" value="1"/>
</dbReference>
<reference evidence="5" key="1">
    <citation type="submission" date="2012-12" db="EMBL/GenBank/DDBJ databases">
        <authorList>
            <person name="Hellsten U."/>
            <person name="Grimwood J."/>
            <person name="Chapman J.A."/>
            <person name="Shapiro H."/>
            <person name="Aerts A."/>
            <person name="Otillar R.P."/>
            <person name="Terry A.Y."/>
            <person name="Boore J.L."/>
            <person name="Simakov O."/>
            <person name="Marletaz F."/>
            <person name="Cho S.-J."/>
            <person name="Edsinger-Gonzales E."/>
            <person name="Havlak P."/>
            <person name="Kuo D.-H."/>
            <person name="Larsson T."/>
            <person name="Lv J."/>
            <person name="Arendt D."/>
            <person name="Savage R."/>
            <person name="Osoegawa K."/>
            <person name="de Jong P."/>
            <person name="Lindberg D.R."/>
            <person name="Seaver E.C."/>
            <person name="Weisblat D.A."/>
            <person name="Putnam N.H."/>
            <person name="Grigoriev I.V."/>
            <person name="Rokhsar D.S."/>
        </authorList>
    </citation>
    <scope>NUCLEOTIDE SEQUENCE</scope>
</reference>
<dbReference type="GeneID" id="20196658"/>
<dbReference type="Proteomes" id="UP000015101">
    <property type="component" value="Unassembled WGS sequence"/>
</dbReference>
<dbReference type="SMART" id="SM00175">
    <property type="entry name" value="RAB"/>
    <property type="match status" value="1"/>
</dbReference>
<dbReference type="AlphaFoldDB" id="T1EJA8"/>
<dbReference type="RefSeq" id="XP_009012615.1">
    <property type="nucleotide sequence ID" value="XM_009014367.1"/>
</dbReference>
<dbReference type="FunFam" id="3.40.50.300:FF:002685">
    <property type="entry name" value="RAB33A, member RAS oncogene family"/>
    <property type="match status" value="1"/>
</dbReference>
<dbReference type="Pfam" id="PF00071">
    <property type="entry name" value="Ras"/>
    <property type="match status" value="1"/>
</dbReference>
<dbReference type="Gene3D" id="3.40.50.300">
    <property type="entry name" value="P-loop containing nucleotide triphosphate hydrolases"/>
    <property type="match status" value="1"/>
</dbReference>
<dbReference type="eggNOG" id="KOG0084">
    <property type="taxonomic scope" value="Eukaryota"/>
</dbReference>
<dbReference type="GO" id="GO:0005794">
    <property type="term" value="C:Golgi apparatus"/>
    <property type="evidence" value="ECO:0000318"/>
    <property type="project" value="GO_Central"/>
</dbReference>